<sequence>MSIGKKIGLIAIIAIAIIAFLLAWKWPVIKFGLEDGGKYTENDRQVYGFFTPDILKKMPRITANYEFDYHTVSGPGSVGNSLTFHGTTDTSQIDTYLNSLGYVKQQSCMVQGVCWKGKDPTEDIVVSAVPEINVVLVQVDYTPGSR</sequence>
<name>A0AAX2EWH3_9ENTR</name>
<proteinExistence type="predicted"/>
<accession>A0AAX2EWH3</accession>
<keyword evidence="4" id="KW-1185">Reference proteome</keyword>
<evidence type="ECO:0000313" key="2">
    <source>
        <dbReference type="EMBL" id="SFR22713.1"/>
    </source>
</evidence>
<keyword evidence="1" id="KW-0812">Transmembrane</keyword>
<keyword evidence="1" id="KW-1133">Transmembrane helix</keyword>
<reference evidence="4 5" key="1">
    <citation type="submission" date="2016-10" db="EMBL/GenBank/DDBJ databases">
        <authorList>
            <person name="Varghese N."/>
            <person name="Submissions S."/>
        </authorList>
    </citation>
    <scope>NUCLEOTIDE SEQUENCE [LARGE SCALE GENOMIC DNA]</scope>
    <source>
        <strain evidence="3 4">NFIX06</strain>
        <strain evidence="2 5">NFIX08</strain>
    </source>
</reference>
<evidence type="ECO:0000313" key="4">
    <source>
        <dbReference type="Proteomes" id="UP000198760"/>
    </source>
</evidence>
<evidence type="ECO:0000313" key="3">
    <source>
        <dbReference type="EMBL" id="SFU00451.1"/>
    </source>
</evidence>
<organism evidence="2 5">
    <name type="scientific">Kosakonia radicincitans</name>
    <dbReference type="NCBI Taxonomy" id="283686"/>
    <lineage>
        <taxon>Bacteria</taxon>
        <taxon>Pseudomonadati</taxon>
        <taxon>Pseudomonadota</taxon>
        <taxon>Gammaproteobacteria</taxon>
        <taxon>Enterobacterales</taxon>
        <taxon>Enterobacteriaceae</taxon>
        <taxon>Kosakonia</taxon>
    </lineage>
</organism>
<dbReference type="GeneID" id="66391306"/>
<protein>
    <submittedName>
        <fullName evidence="2">Uncharacterized protein</fullName>
    </submittedName>
</protein>
<dbReference type="RefSeq" id="WP_083566023.1">
    <property type="nucleotide sequence ID" value="NZ_CABVLS010000011.1"/>
</dbReference>
<dbReference type="AlphaFoldDB" id="A0AAX2EWH3"/>
<dbReference type="Proteomes" id="UP000198760">
    <property type="component" value="Unassembled WGS sequence"/>
</dbReference>
<dbReference type="EMBL" id="FPAV01000009">
    <property type="protein sequence ID" value="SFU00451.1"/>
    <property type="molecule type" value="Genomic_DNA"/>
</dbReference>
<keyword evidence="1" id="KW-0472">Membrane</keyword>
<evidence type="ECO:0000256" key="1">
    <source>
        <dbReference type="SAM" id="Phobius"/>
    </source>
</evidence>
<dbReference type="Proteomes" id="UP000199173">
    <property type="component" value="Unassembled WGS sequence"/>
</dbReference>
<feature type="transmembrane region" description="Helical" evidence="1">
    <location>
        <begin position="7"/>
        <end position="26"/>
    </location>
</feature>
<gene>
    <name evidence="3" type="ORF">SAMN03159428_03310</name>
    <name evidence="2" type="ORF">SAMN03159514_03850</name>
</gene>
<comment type="caution">
    <text evidence="2">The sequence shown here is derived from an EMBL/GenBank/DDBJ whole genome shotgun (WGS) entry which is preliminary data.</text>
</comment>
<evidence type="ECO:0000313" key="5">
    <source>
        <dbReference type="Proteomes" id="UP000199173"/>
    </source>
</evidence>
<dbReference type="KEGG" id="krd:A3780_17050"/>
<dbReference type="EMBL" id="FOYJ01000010">
    <property type="protein sequence ID" value="SFR22713.1"/>
    <property type="molecule type" value="Genomic_DNA"/>
</dbReference>